<dbReference type="PROSITE" id="PS00178">
    <property type="entry name" value="AA_TRNA_LIGASE_I"/>
    <property type="match status" value="1"/>
</dbReference>
<dbReference type="RefSeq" id="WP_158406468.1">
    <property type="nucleotide sequence ID" value="NZ_CP033454.1"/>
</dbReference>
<keyword evidence="16" id="KW-1185">Reference proteome</keyword>
<feature type="domain" description="Leucyl-tRNA synthetase editing" evidence="14">
    <location>
        <begin position="214"/>
        <end position="392"/>
    </location>
</feature>
<evidence type="ECO:0000256" key="2">
    <source>
        <dbReference type="ARBA" id="ARBA00022490"/>
    </source>
</evidence>
<dbReference type="InterPro" id="IPR025709">
    <property type="entry name" value="Leu_tRNA-synth_edit"/>
</dbReference>
<evidence type="ECO:0000256" key="3">
    <source>
        <dbReference type="ARBA" id="ARBA00022598"/>
    </source>
</evidence>
<evidence type="ECO:0000256" key="5">
    <source>
        <dbReference type="ARBA" id="ARBA00022840"/>
    </source>
</evidence>
<dbReference type="AlphaFoldDB" id="A0AAE6UID3"/>
<dbReference type="CDD" id="cd07958">
    <property type="entry name" value="Anticodon_Ia_Leu_BEm"/>
    <property type="match status" value="1"/>
</dbReference>
<gene>
    <name evidence="9" type="primary">leuS</name>
    <name evidence="15" type="ORF">EDL80_01640</name>
</gene>
<evidence type="ECO:0000256" key="9">
    <source>
        <dbReference type="HAMAP-Rule" id="MF_00049"/>
    </source>
</evidence>
<dbReference type="Proteomes" id="UP000422822">
    <property type="component" value="Chromosome"/>
</dbReference>
<evidence type="ECO:0000259" key="13">
    <source>
        <dbReference type="Pfam" id="PF09334"/>
    </source>
</evidence>
<keyword evidence="7 9" id="KW-0030">Aminoacyl-tRNA synthetase</keyword>
<dbReference type="PRINTS" id="PR00985">
    <property type="entry name" value="TRNASYNTHLEU"/>
</dbReference>
<feature type="short sequence motif" description="'HIGH' region" evidence="9">
    <location>
        <begin position="34"/>
        <end position="44"/>
    </location>
</feature>
<evidence type="ECO:0000259" key="12">
    <source>
        <dbReference type="Pfam" id="PF08264"/>
    </source>
</evidence>
<proteinExistence type="inferred from homology"/>
<dbReference type="InterPro" id="IPR014729">
    <property type="entry name" value="Rossmann-like_a/b/a_fold"/>
</dbReference>
<dbReference type="Gene3D" id="3.40.50.620">
    <property type="entry name" value="HUPs"/>
    <property type="match status" value="2"/>
</dbReference>
<evidence type="ECO:0000256" key="8">
    <source>
        <dbReference type="ARBA" id="ARBA00047469"/>
    </source>
</evidence>
<dbReference type="InterPro" id="IPR015413">
    <property type="entry name" value="Methionyl/Leucyl_tRNA_Synth"/>
</dbReference>
<dbReference type="FunFam" id="1.10.730.10:FF:000002">
    <property type="entry name" value="Leucine--tRNA ligase"/>
    <property type="match status" value="1"/>
</dbReference>
<dbReference type="CDD" id="cd00812">
    <property type="entry name" value="LeuRS_core"/>
    <property type="match status" value="1"/>
</dbReference>
<dbReference type="InterPro" id="IPR009080">
    <property type="entry name" value="tRNAsynth_Ia_anticodon-bd"/>
</dbReference>
<evidence type="ECO:0000256" key="1">
    <source>
        <dbReference type="ARBA" id="ARBA00005594"/>
    </source>
</evidence>
<feature type="domain" description="Aminoacyl-tRNA synthetase class Ia" evidence="11">
    <location>
        <begin position="588"/>
        <end position="631"/>
    </location>
</feature>
<dbReference type="GO" id="GO:0006429">
    <property type="term" value="P:leucyl-tRNA aminoacylation"/>
    <property type="evidence" value="ECO:0007669"/>
    <property type="project" value="UniProtKB-UniRule"/>
</dbReference>
<evidence type="ECO:0000256" key="7">
    <source>
        <dbReference type="ARBA" id="ARBA00023146"/>
    </source>
</evidence>
<dbReference type="Pfam" id="PF09334">
    <property type="entry name" value="tRNA-synt_1g"/>
    <property type="match status" value="1"/>
</dbReference>
<dbReference type="PANTHER" id="PTHR43740:SF2">
    <property type="entry name" value="LEUCINE--TRNA LIGASE, MITOCHONDRIAL"/>
    <property type="match status" value="1"/>
</dbReference>
<dbReference type="HAMAP" id="MF_00049_B">
    <property type="entry name" value="Leu_tRNA_synth_B"/>
    <property type="match status" value="1"/>
</dbReference>
<feature type="domain" description="Aminoacyl-tRNA synthetase class Ia" evidence="11">
    <location>
        <begin position="406"/>
        <end position="559"/>
    </location>
</feature>
<keyword evidence="5 9" id="KW-0067">ATP-binding</keyword>
<keyword evidence="4 9" id="KW-0547">Nucleotide-binding</keyword>
<dbReference type="EMBL" id="CP033455">
    <property type="protein sequence ID" value="QGR03295.1"/>
    <property type="molecule type" value="Genomic_DNA"/>
</dbReference>
<comment type="similarity">
    <text evidence="1 9 10">Belongs to the class-I aminoacyl-tRNA synthetase family.</text>
</comment>
<dbReference type="InterPro" id="IPR002300">
    <property type="entry name" value="aa-tRNA-synth_Ia"/>
</dbReference>
<accession>A0AAE6UID3</accession>
<dbReference type="Pfam" id="PF13603">
    <property type="entry name" value="tRNA-synt_1_2"/>
    <property type="match status" value="1"/>
</dbReference>
<dbReference type="SUPFAM" id="SSF52374">
    <property type="entry name" value="Nucleotidylyl transferase"/>
    <property type="match status" value="1"/>
</dbReference>
<keyword evidence="3 9" id="KW-0436">Ligase</keyword>
<keyword evidence="2 9" id="KW-0963">Cytoplasm</keyword>
<evidence type="ECO:0000313" key="16">
    <source>
        <dbReference type="Proteomes" id="UP000422822"/>
    </source>
</evidence>
<organism evidence="15 16">
    <name type="scientific">Ehrlichia ruminantium</name>
    <name type="common">heartwater rickettsia</name>
    <name type="synonym">Cowdria ruminantium</name>
    <dbReference type="NCBI Taxonomy" id="779"/>
    <lineage>
        <taxon>Bacteria</taxon>
        <taxon>Pseudomonadati</taxon>
        <taxon>Pseudomonadota</taxon>
        <taxon>Alphaproteobacteria</taxon>
        <taxon>Rickettsiales</taxon>
        <taxon>Anaplasmataceae</taxon>
        <taxon>Ehrlichia</taxon>
    </lineage>
</organism>
<dbReference type="SUPFAM" id="SSF47323">
    <property type="entry name" value="Anticodon-binding domain of a subclass of class I aminoacyl-tRNA synthetases"/>
    <property type="match status" value="1"/>
</dbReference>
<dbReference type="Pfam" id="PF00133">
    <property type="entry name" value="tRNA-synt_1"/>
    <property type="match status" value="2"/>
</dbReference>
<feature type="binding site" evidence="9">
    <location>
        <position position="595"/>
    </location>
    <ligand>
        <name>ATP</name>
        <dbReference type="ChEBI" id="CHEBI:30616"/>
    </ligand>
</feature>
<dbReference type="GO" id="GO:0004823">
    <property type="term" value="F:leucine-tRNA ligase activity"/>
    <property type="evidence" value="ECO:0007669"/>
    <property type="project" value="UniProtKB-UniRule"/>
</dbReference>
<dbReference type="InterPro" id="IPR009008">
    <property type="entry name" value="Val/Leu/Ile-tRNA-synth_edit"/>
</dbReference>
<protein>
    <recommendedName>
        <fullName evidence="9">Leucine--tRNA ligase</fullName>
        <ecNumber evidence="9">6.1.1.4</ecNumber>
    </recommendedName>
    <alternativeName>
        <fullName evidence="9">Leucyl-tRNA synthetase</fullName>
        <shortName evidence="9">LeuRS</shortName>
    </alternativeName>
</protein>
<evidence type="ECO:0000256" key="10">
    <source>
        <dbReference type="RuleBase" id="RU363035"/>
    </source>
</evidence>
<dbReference type="SUPFAM" id="SSF50677">
    <property type="entry name" value="ValRS/IleRS/LeuRS editing domain"/>
    <property type="match status" value="1"/>
</dbReference>
<evidence type="ECO:0000256" key="4">
    <source>
        <dbReference type="ARBA" id="ARBA00022741"/>
    </source>
</evidence>
<dbReference type="NCBIfam" id="TIGR00396">
    <property type="entry name" value="leuS_bact"/>
    <property type="match status" value="1"/>
</dbReference>
<dbReference type="EC" id="6.1.1.4" evidence="9"/>
<dbReference type="GO" id="GO:0005524">
    <property type="term" value="F:ATP binding"/>
    <property type="evidence" value="ECO:0007669"/>
    <property type="project" value="UniProtKB-UniRule"/>
</dbReference>
<dbReference type="Gene3D" id="1.10.730.10">
    <property type="entry name" value="Isoleucyl-tRNA Synthetase, Domain 1"/>
    <property type="match status" value="2"/>
</dbReference>
<name>A0AAE6UID3_EHRRU</name>
<evidence type="ECO:0000256" key="6">
    <source>
        <dbReference type="ARBA" id="ARBA00022917"/>
    </source>
</evidence>
<dbReference type="InterPro" id="IPR001412">
    <property type="entry name" value="aa-tRNA-synth_I_CS"/>
</dbReference>
<comment type="catalytic activity">
    <reaction evidence="8 9">
        <text>tRNA(Leu) + L-leucine + ATP = L-leucyl-tRNA(Leu) + AMP + diphosphate</text>
        <dbReference type="Rhea" id="RHEA:11688"/>
        <dbReference type="Rhea" id="RHEA-COMP:9613"/>
        <dbReference type="Rhea" id="RHEA-COMP:9622"/>
        <dbReference type="ChEBI" id="CHEBI:30616"/>
        <dbReference type="ChEBI" id="CHEBI:33019"/>
        <dbReference type="ChEBI" id="CHEBI:57427"/>
        <dbReference type="ChEBI" id="CHEBI:78442"/>
        <dbReference type="ChEBI" id="CHEBI:78494"/>
        <dbReference type="ChEBI" id="CHEBI:456215"/>
        <dbReference type="EC" id="6.1.1.4"/>
    </reaction>
</comment>
<dbReference type="Pfam" id="PF08264">
    <property type="entry name" value="Anticodon_1"/>
    <property type="match status" value="1"/>
</dbReference>
<dbReference type="GO" id="GO:0005829">
    <property type="term" value="C:cytosol"/>
    <property type="evidence" value="ECO:0007669"/>
    <property type="project" value="TreeGrafter"/>
</dbReference>
<evidence type="ECO:0000259" key="14">
    <source>
        <dbReference type="Pfam" id="PF13603"/>
    </source>
</evidence>
<dbReference type="InterPro" id="IPR002302">
    <property type="entry name" value="Leu-tRNA-ligase"/>
</dbReference>
<dbReference type="PANTHER" id="PTHR43740">
    <property type="entry name" value="LEUCYL-TRNA SYNTHETASE"/>
    <property type="match status" value="1"/>
</dbReference>
<feature type="domain" description="Methionyl/Valyl/Leucyl/Isoleucyl-tRNA synthetase anticodon-binding" evidence="12">
    <location>
        <begin position="676"/>
        <end position="790"/>
    </location>
</feature>
<keyword evidence="6 9" id="KW-0648">Protein biosynthesis</keyword>
<feature type="domain" description="Methionyl/Leucyl tRNA synthetase" evidence="13">
    <location>
        <begin position="32"/>
        <end position="163"/>
    </location>
</feature>
<sequence>MHYNFKEVERDIQAKWNFKVNVQDVQCYVLEMFPYPSGNIHMGHLRNYTIGDVIARYKRACGLNVFHPIGWDAFGLPAENAALSYNISPQIWTKKNIDNMRCQLKSIGLSYNWDKELATCNTEYYKHEQEFFLDFLKCGLAYRKESLVNWDPVDKTVLANEQVIDGKGWRSGAVIEKRKLFQWFLKVTDFAEELLADLKLLNQWPEKVKLMQERWIGKSEGVIIDFKVIGVNEVLQVFTTAPHTLFGASFIAISFDHPILKCINDVQLIRQINSFDRKNLIDEASINTVEKFGINSGLVAKHPLLDIDLPIYAANFVLMNYGTGAVFCCPAHDQRDFDFAKKYSLPIKQVIFPEQDVNLEQEAYAGSGIMGCSEFLDGMTVDDAKESIIKKLMSLGICKKQVYYRLHDWGISRQRYWGCPIPVIYCKKCGIVPVDKKDLPITLPEDIDFTKSGNPLDNHPTWKYTECPSCGADAERETDTFDTFFESSWYFAAFCGISKGIDRDVCNRLLPVNYYVGGIEHAVLHLLYSRFFCRALTKCEYFDIKEPFSNLITQGMVCHATYLDEDGNYLFPEEGRKMIQEGKYVTVGRAEKMSKSKKNVVHLDYIIDKYGADSARLFILSDTPPERDIEWLDENIEGVSKYLNKLWKMIVDYDQIEQNFVCDNISSDTLEYRINVHRILNDITNDLEFYRFNCAVAKFRELSNIISDMIRLSINHHVVSEAIYILIRVIEPFIPHIAEKLWEIVGGHGMLWNQSWPKINSELLVKKNVNIVVQVNGKFIKAVSVPNDIDDDTLKSIALEVAQRKIGSDLVKNMYIIPGRVVNIVTVKSS</sequence>
<comment type="subcellular location">
    <subcellularLocation>
        <location evidence="9">Cytoplasm</location>
    </subcellularLocation>
</comment>
<dbReference type="GO" id="GO:0002161">
    <property type="term" value="F:aminoacyl-tRNA deacylase activity"/>
    <property type="evidence" value="ECO:0007669"/>
    <property type="project" value="InterPro"/>
</dbReference>
<dbReference type="InterPro" id="IPR013155">
    <property type="entry name" value="M/V/L/I-tRNA-synth_anticd-bd"/>
</dbReference>
<evidence type="ECO:0000313" key="15">
    <source>
        <dbReference type="EMBL" id="QGR03295.1"/>
    </source>
</evidence>
<feature type="short sequence motif" description="'KMSKS' region" evidence="9">
    <location>
        <begin position="592"/>
        <end position="596"/>
    </location>
</feature>
<evidence type="ECO:0000259" key="11">
    <source>
        <dbReference type="Pfam" id="PF00133"/>
    </source>
</evidence>
<reference evidence="15 16" key="1">
    <citation type="submission" date="2018-10" db="EMBL/GenBank/DDBJ databases">
        <title>Propagation and draft genome sequences of three atypical Erhlichia ruminantium isolates.</title>
        <authorList>
            <person name="Liebenberg J."/>
            <person name="Steyn H."/>
            <person name="Josemans A."/>
            <person name="Zweygarth E."/>
        </authorList>
    </citation>
    <scope>NUCLEOTIDE SEQUENCE [LARGE SCALE GENOMIC DNA]</scope>
    <source>
        <strain evidence="15 16">Omatjenne</strain>
    </source>
</reference>